<dbReference type="NCBIfam" id="NF007365">
    <property type="entry name" value="PRK09862.1"/>
    <property type="match status" value="1"/>
</dbReference>
<comment type="similarity">
    <text evidence="1">Belongs to the Mg-chelatase subunits D/I family. ComM subfamily.</text>
</comment>
<dbReference type="InterPro" id="IPR025158">
    <property type="entry name" value="Mg_chelat-rel_C"/>
</dbReference>
<dbReference type="EMBL" id="JBBDHC010000010">
    <property type="protein sequence ID" value="MEJ1249643.1"/>
    <property type="molecule type" value="Genomic_DNA"/>
</dbReference>
<accession>A0AAW9R688</accession>
<keyword evidence="2" id="KW-0547">Nucleotide-binding</keyword>
<dbReference type="GO" id="GO:0005524">
    <property type="term" value="F:ATP binding"/>
    <property type="evidence" value="ECO:0007669"/>
    <property type="project" value="UniProtKB-KW"/>
</dbReference>
<dbReference type="InterPro" id="IPR004482">
    <property type="entry name" value="Mg_chelat-rel"/>
</dbReference>
<evidence type="ECO:0000259" key="4">
    <source>
        <dbReference type="PROSITE" id="PS50051"/>
    </source>
</evidence>
<dbReference type="PANTHER" id="PTHR32039:SF7">
    <property type="entry name" value="COMPETENCE PROTEIN COMM"/>
    <property type="match status" value="1"/>
</dbReference>
<dbReference type="InterPro" id="IPR000523">
    <property type="entry name" value="Mg_chelatse_chII-like_cat_dom"/>
</dbReference>
<name>A0AAW9R688_9GAMM</name>
<comment type="caution">
    <text evidence="5">The sequence shown here is derived from an EMBL/GenBank/DDBJ whole genome shotgun (WGS) entry which is preliminary data.</text>
</comment>
<dbReference type="InterPro" id="IPR020568">
    <property type="entry name" value="Ribosomal_Su5_D2-typ_SF"/>
</dbReference>
<keyword evidence="3" id="KW-0067">ATP-binding</keyword>
<dbReference type="InterPro" id="IPR027417">
    <property type="entry name" value="P-loop_NTPase"/>
</dbReference>
<evidence type="ECO:0000256" key="1">
    <source>
        <dbReference type="ARBA" id="ARBA00006354"/>
    </source>
</evidence>
<dbReference type="InterPro" id="IPR014721">
    <property type="entry name" value="Ribsml_uS5_D2-typ_fold_subgr"/>
</dbReference>
<dbReference type="SUPFAM" id="SSF52540">
    <property type="entry name" value="P-loop containing nucleoside triphosphate hydrolases"/>
    <property type="match status" value="1"/>
</dbReference>
<keyword evidence="6" id="KW-1185">Reference proteome</keyword>
<dbReference type="SUPFAM" id="SSF54211">
    <property type="entry name" value="Ribosomal protein S5 domain 2-like"/>
    <property type="match status" value="1"/>
</dbReference>
<protein>
    <submittedName>
        <fullName evidence="5">YifB family Mg chelatase-like AAA ATPase</fullName>
    </submittedName>
</protein>
<dbReference type="NCBIfam" id="TIGR00368">
    <property type="entry name" value="YifB family Mg chelatase-like AAA ATPase"/>
    <property type="match status" value="1"/>
</dbReference>
<dbReference type="Proteomes" id="UP001364472">
    <property type="component" value="Unassembled WGS sequence"/>
</dbReference>
<dbReference type="InterPro" id="IPR003593">
    <property type="entry name" value="AAA+_ATPase"/>
</dbReference>
<dbReference type="PRINTS" id="PR01657">
    <property type="entry name" value="MCMFAMILY"/>
</dbReference>
<dbReference type="Gene3D" id="3.40.50.300">
    <property type="entry name" value="P-loop containing nucleotide triphosphate hydrolases"/>
    <property type="match status" value="1"/>
</dbReference>
<dbReference type="InterPro" id="IPR045006">
    <property type="entry name" value="CHLI-like"/>
</dbReference>
<dbReference type="Gene3D" id="3.30.230.10">
    <property type="match status" value="1"/>
</dbReference>
<organism evidence="5 6">
    <name type="scientific">Denitratimonas tolerans</name>
    <dbReference type="NCBI Taxonomy" id="1338420"/>
    <lineage>
        <taxon>Bacteria</taxon>
        <taxon>Pseudomonadati</taxon>
        <taxon>Pseudomonadota</taxon>
        <taxon>Gammaproteobacteria</taxon>
        <taxon>Lysobacterales</taxon>
        <taxon>Lysobacteraceae</taxon>
        <taxon>Denitratimonas</taxon>
    </lineage>
</organism>
<evidence type="ECO:0000313" key="5">
    <source>
        <dbReference type="EMBL" id="MEJ1249643.1"/>
    </source>
</evidence>
<evidence type="ECO:0000313" key="6">
    <source>
        <dbReference type="Proteomes" id="UP001364472"/>
    </source>
</evidence>
<dbReference type="Pfam" id="PF13335">
    <property type="entry name" value="Mg_chelatase_C"/>
    <property type="match status" value="1"/>
</dbReference>
<proteinExistence type="inferred from homology"/>
<dbReference type="PROSITE" id="PS50051">
    <property type="entry name" value="MCM_2"/>
    <property type="match status" value="1"/>
</dbReference>
<feature type="domain" description="MCM C-terminal AAA(+) ATPase" evidence="4">
    <location>
        <begin position="289"/>
        <end position="387"/>
    </location>
</feature>
<sequence length="504" mass="53787">MSLALVHSRAQTGVQAPEVRVEVHIAGGLPAVSIVGLPDAAVKESRDRVRAALACSQLELPQRRITINLAPADVPKDGSRFDLPIALGILAASGQLPREALRDWEFHGELALTGELRPVEGALPAVLAAAQAGRQIILPLENRAEASLAQHSGARFARTLLEVCALLQTGRELPGPLPETAVAEVDASLPDLSDVRGQPQARRALEVAAAGGHNLLMIGPPGSGKSMLAQRLPTLLPSISDADALECAAIASLAGQRPDLANWRRPAFRAPHHTATAVALVGGGGAASLRPGEISLAHRGVLFLDELPEWERRTLEVLREPLESGRIVISRAARQAEFPARFQFVAAMNPCPCGWAGDPNGRCHCSREQVARYRARISGPLLDRIDIQIEVPRVPAADLRPEAPRGETSARVRARVEAARARQLQRAGMANAALPQARTDRDCALSPNDRLLLERAIDQLHLSARASQRILRVARTIADLAGTDAIGTAHLAEAIGYRRMEPAG</sequence>
<dbReference type="GO" id="GO:0003677">
    <property type="term" value="F:DNA binding"/>
    <property type="evidence" value="ECO:0007669"/>
    <property type="project" value="InterPro"/>
</dbReference>
<dbReference type="RefSeq" id="WP_337335361.1">
    <property type="nucleotide sequence ID" value="NZ_JBBDHC010000010.1"/>
</dbReference>
<reference evidence="5 6" key="1">
    <citation type="journal article" date="2016" name="Antonie Van Leeuwenhoek">
        <title>Denitratimonas tolerans gen. nov., sp. nov., a denitrifying bacterium isolated from a bioreactor for tannery wastewater treatment.</title>
        <authorList>
            <person name="Han S.I."/>
            <person name="Kim J.O."/>
            <person name="Lee Y.R."/>
            <person name="Ekpeghere K.I."/>
            <person name="Koh S.C."/>
            <person name="Whang K.S."/>
        </authorList>
    </citation>
    <scope>NUCLEOTIDE SEQUENCE [LARGE SCALE GENOMIC DNA]</scope>
    <source>
        <strain evidence="5 6">KACC 17565</strain>
    </source>
</reference>
<evidence type="ECO:0000256" key="3">
    <source>
        <dbReference type="ARBA" id="ARBA00022840"/>
    </source>
</evidence>
<dbReference type="Pfam" id="PF01078">
    <property type="entry name" value="Mg_chelatase"/>
    <property type="match status" value="1"/>
</dbReference>
<dbReference type="Pfam" id="PF13541">
    <property type="entry name" value="ChlI"/>
    <property type="match status" value="1"/>
</dbReference>
<dbReference type="AlphaFoldDB" id="A0AAW9R688"/>
<evidence type="ECO:0000256" key="2">
    <source>
        <dbReference type="ARBA" id="ARBA00022741"/>
    </source>
</evidence>
<dbReference type="SMART" id="SM00382">
    <property type="entry name" value="AAA"/>
    <property type="match status" value="1"/>
</dbReference>
<gene>
    <name evidence="5" type="ORF">WB794_08160</name>
</gene>
<dbReference type="InterPro" id="IPR001208">
    <property type="entry name" value="MCM_dom"/>
</dbReference>
<dbReference type="PANTHER" id="PTHR32039">
    <property type="entry name" value="MAGNESIUM-CHELATASE SUBUNIT CHLI"/>
    <property type="match status" value="1"/>
</dbReference>